<reference evidence="3" key="2">
    <citation type="submission" date="2021-03" db="UniProtKB">
        <authorList>
            <consortium name="EnsemblPlants"/>
        </authorList>
    </citation>
    <scope>IDENTIFICATION</scope>
</reference>
<evidence type="ECO:0000259" key="2">
    <source>
        <dbReference type="Pfam" id="PF11976"/>
    </source>
</evidence>
<dbReference type="Gramene" id="AUR62002792-RA">
    <property type="protein sequence ID" value="AUR62002792-RA:cds"/>
    <property type="gene ID" value="AUR62002792"/>
</dbReference>
<keyword evidence="4" id="KW-1185">Reference proteome</keyword>
<feature type="region of interest" description="Disordered" evidence="1">
    <location>
        <begin position="122"/>
        <end position="144"/>
    </location>
</feature>
<proteinExistence type="predicted"/>
<reference evidence="3" key="1">
    <citation type="journal article" date="2017" name="Nature">
        <title>The genome of Chenopodium quinoa.</title>
        <authorList>
            <person name="Jarvis D.E."/>
            <person name="Ho Y.S."/>
            <person name="Lightfoot D.J."/>
            <person name="Schmoeckel S.M."/>
            <person name="Li B."/>
            <person name="Borm T.J.A."/>
            <person name="Ohyanagi H."/>
            <person name="Mineta K."/>
            <person name="Michell C.T."/>
            <person name="Saber N."/>
            <person name="Kharbatia N.M."/>
            <person name="Rupper R.R."/>
            <person name="Sharp A.R."/>
            <person name="Dally N."/>
            <person name="Boughton B.A."/>
            <person name="Woo Y.H."/>
            <person name="Gao G."/>
            <person name="Schijlen E.G.W.M."/>
            <person name="Guo X."/>
            <person name="Momin A.A."/>
            <person name="Negrao S."/>
            <person name="Al-Babili S."/>
            <person name="Gehring C."/>
            <person name="Roessner U."/>
            <person name="Jung C."/>
            <person name="Murphy K."/>
            <person name="Arold S.T."/>
            <person name="Gojobori T."/>
            <person name="van der Linden C.G."/>
            <person name="van Loo E.N."/>
            <person name="Jellen E.N."/>
            <person name="Maughan P.J."/>
            <person name="Tester M."/>
        </authorList>
    </citation>
    <scope>NUCLEOTIDE SEQUENCE [LARGE SCALE GENOMIC DNA]</scope>
    <source>
        <strain evidence="3">cv. PI 614886</strain>
    </source>
</reference>
<feature type="compositionally biased region" description="Basic and acidic residues" evidence="1">
    <location>
        <begin position="45"/>
        <end position="60"/>
    </location>
</feature>
<dbReference type="Proteomes" id="UP000596660">
    <property type="component" value="Unplaced"/>
</dbReference>
<dbReference type="CDD" id="cd01763">
    <property type="entry name" value="Ubl_SUMO_like"/>
    <property type="match status" value="1"/>
</dbReference>
<dbReference type="InterPro" id="IPR022617">
    <property type="entry name" value="Rad60/SUMO-like_dom"/>
</dbReference>
<accession>A0A803KUT4</accession>
<dbReference type="PANTHER" id="PTHR47813:SF2">
    <property type="entry name" value="UBIQUITIN-LIKE SUPERFAMILY PROTEIN"/>
    <property type="match status" value="1"/>
</dbReference>
<dbReference type="KEGG" id="cqi:110716626"/>
<dbReference type="OrthoDB" id="442921at2759"/>
<gene>
    <name evidence="3" type="primary">LOC110716626</name>
</gene>
<dbReference type="SUPFAM" id="SSF54236">
    <property type="entry name" value="Ubiquitin-like"/>
    <property type="match status" value="1"/>
</dbReference>
<evidence type="ECO:0000256" key="1">
    <source>
        <dbReference type="SAM" id="MobiDB-lite"/>
    </source>
</evidence>
<dbReference type="PANTHER" id="PTHR47813">
    <property type="entry name" value="UBIQUITIN-LIKE SUPERFAMILY PROTEIN"/>
    <property type="match status" value="1"/>
</dbReference>
<feature type="region of interest" description="Disordered" evidence="1">
    <location>
        <begin position="23"/>
        <end position="91"/>
    </location>
</feature>
<dbReference type="GeneID" id="110716626"/>
<name>A0A803KUT4_CHEQI</name>
<dbReference type="Pfam" id="PF11976">
    <property type="entry name" value="Rad60-SLD"/>
    <property type="match status" value="1"/>
</dbReference>
<protein>
    <recommendedName>
        <fullName evidence="2">Rad60/SUMO-like domain-containing protein</fullName>
    </recommendedName>
</protein>
<dbReference type="InterPro" id="IPR029071">
    <property type="entry name" value="Ubiquitin-like_domsf"/>
</dbReference>
<dbReference type="RefSeq" id="XP_021750990.1">
    <property type="nucleotide sequence ID" value="XM_021895298.1"/>
</dbReference>
<evidence type="ECO:0000313" key="3">
    <source>
        <dbReference type="EnsemblPlants" id="AUR62002792-RA:cds"/>
    </source>
</evidence>
<dbReference type="AlphaFoldDB" id="A0A803KUT4"/>
<sequence>MGDSYEELEPLFDYRRVQPVTFVNLEDDSDSDSSPSVLPKRRKTSTNDKNNEENNSDKGKSVQVINCEDEDEEKENLLPPPPKNVAPSKIFEDSTIKQLRLKKQECASFLQSTGQALQAADEPFPSLSHSVDEETAEEAPKPAAAADRTKIVISMQDKAGSKQYRIFADEKFEQLFTKYAQKVKTDVHNLVFTFDGDKIDPASTPQSLGMEDDDLIEVHVKSS</sequence>
<organism evidence="3 4">
    <name type="scientific">Chenopodium quinoa</name>
    <name type="common">Quinoa</name>
    <dbReference type="NCBI Taxonomy" id="63459"/>
    <lineage>
        <taxon>Eukaryota</taxon>
        <taxon>Viridiplantae</taxon>
        <taxon>Streptophyta</taxon>
        <taxon>Embryophyta</taxon>
        <taxon>Tracheophyta</taxon>
        <taxon>Spermatophyta</taxon>
        <taxon>Magnoliopsida</taxon>
        <taxon>eudicotyledons</taxon>
        <taxon>Gunneridae</taxon>
        <taxon>Pentapetalae</taxon>
        <taxon>Caryophyllales</taxon>
        <taxon>Chenopodiaceae</taxon>
        <taxon>Chenopodioideae</taxon>
        <taxon>Atripliceae</taxon>
        <taxon>Chenopodium</taxon>
    </lineage>
</organism>
<feature type="domain" description="Rad60/SUMO-like" evidence="2">
    <location>
        <begin position="150"/>
        <end position="219"/>
    </location>
</feature>
<dbReference type="OMA" id="CNKRPRV"/>
<dbReference type="Gene3D" id="3.10.20.90">
    <property type="entry name" value="Phosphatidylinositol 3-kinase Catalytic Subunit, Chain A, domain 1"/>
    <property type="match status" value="1"/>
</dbReference>
<evidence type="ECO:0000313" key="4">
    <source>
        <dbReference type="Proteomes" id="UP000596660"/>
    </source>
</evidence>
<dbReference type="EnsemblPlants" id="AUR62002792-RA">
    <property type="protein sequence ID" value="AUR62002792-RA:cds"/>
    <property type="gene ID" value="AUR62002792"/>
</dbReference>